<evidence type="ECO:0000313" key="2">
    <source>
        <dbReference type="EMBL" id="EFA13538.1"/>
    </source>
</evidence>
<evidence type="ECO:0000259" key="1">
    <source>
        <dbReference type="Pfam" id="PF03372"/>
    </source>
</evidence>
<keyword evidence="2" id="KW-0695">RNA-directed DNA polymerase</keyword>
<accession>D7GXQ8</accession>
<keyword evidence="2" id="KW-0808">Transferase</keyword>
<dbReference type="InterPro" id="IPR036691">
    <property type="entry name" value="Endo/exonu/phosph_ase_sf"/>
</dbReference>
<dbReference type="PhylomeDB" id="D7GXQ8"/>
<keyword evidence="2" id="KW-0548">Nucleotidyltransferase</keyword>
<dbReference type="PANTHER" id="PTHR33273">
    <property type="entry name" value="DOMAIN-CONTAINING PROTEIN, PUTATIVE-RELATED"/>
    <property type="match status" value="1"/>
</dbReference>
<dbReference type="OMA" id="ELHETEC"/>
<dbReference type="GO" id="GO:0003964">
    <property type="term" value="F:RNA-directed DNA polymerase activity"/>
    <property type="evidence" value="ECO:0007669"/>
    <property type="project" value="UniProtKB-KW"/>
</dbReference>
<sequence length="363" mass="41686">MDFKAICVIWNANSVKQKIDELIAFLHSNNVDILAISETKLTPNDRFYIQNYNIIRQDRVDGTNAAGGVAILVKKGISFSKLTLPRTTIEAVGIKLANQIHFIAIYNRPYYNISQRDLENLNNIGNKVIIAGDFNATHNTRGCHRNNTSGNTIYNLSVSNNIIINHPRSPTHFPSNNSTPTVIDLILTKNFLLENDPQSLSQLNSDHNPVIFEISNLPKYNDNRQITSFKNTNWHNFRKDLDNKIQINHNILTTEQLEHEINKFTKSIQKIRKKHSITRIVTSLRKDKIPDNIVNIIKTRNRAKKRMQVTGDTTIKPQITALNSQIKNLIREHKNNIWQTKLASLNPNDNSLWKMTLQVAYFF</sequence>
<reference evidence="2 3" key="1">
    <citation type="journal article" date="2008" name="Nature">
        <title>The genome of the model beetle and pest Tribolium castaneum.</title>
        <authorList>
            <consortium name="Tribolium Genome Sequencing Consortium"/>
            <person name="Richards S."/>
            <person name="Gibbs R.A."/>
            <person name="Weinstock G.M."/>
            <person name="Brown S.J."/>
            <person name="Denell R."/>
            <person name="Beeman R.W."/>
            <person name="Gibbs R."/>
            <person name="Beeman R.W."/>
            <person name="Brown S.J."/>
            <person name="Bucher G."/>
            <person name="Friedrich M."/>
            <person name="Grimmelikhuijzen C.J."/>
            <person name="Klingler M."/>
            <person name="Lorenzen M."/>
            <person name="Richards S."/>
            <person name="Roth S."/>
            <person name="Schroder R."/>
            <person name="Tautz D."/>
            <person name="Zdobnov E.M."/>
            <person name="Muzny D."/>
            <person name="Gibbs R.A."/>
            <person name="Weinstock G.M."/>
            <person name="Attaway T."/>
            <person name="Bell S."/>
            <person name="Buhay C.J."/>
            <person name="Chandrabose M.N."/>
            <person name="Chavez D."/>
            <person name="Clerk-Blankenburg K.P."/>
            <person name="Cree A."/>
            <person name="Dao M."/>
            <person name="Davis C."/>
            <person name="Chacko J."/>
            <person name="Dinh H."/>
            <person name="Dugan-Rocha S."/>
            <person name="Fowler G."/>
            <person name="Garner T.T."/>
            <person name="Garnes J."/>
            <person name="Gnirke A."/>
            <person name="Hawes A."/>
            <person name="Hernandez J."/>
            <person name="Hines S."/>
            <person name="Holder M."/>
            <person name="Hume J."/>
            <person name="Jhangiani S.N."/>
            <person name="Joshi V."/>
            <person name="Khan Z.M."/>
            <person name="Jackson L."/>
            <person name="Kovar C."/>
            <person name="Kowis A."/>
            <person name="Lee S."/>
            <person name="Lewis L.R."/>
            <person name="Margolis J."/>
            <person name="Morgan M."/>
            <person name="Nazareth L.V."/>
            <person name="Nguyen N."/>
            <person name="Okwuonu G."/>
            <person name="Parker D."/>
            <person name="Richards S."/>
            <person name="Ruiz S.J."/>
            <person name="Santibanez J."/>
            <person name="Savard J."/>
            <person name="Scherer S.E."/>
            <person name="Schneider B."/>
            <person name="Sodergren E."/>
            <person name="Tautz D."/>
            <person name="Vattahil S."/>
            <person name="Villasana D."/>
            <person name="White C.S."/>
            <person name="Wright R."/>
            <person name="Park Y."/>
            <person name="Beeman R.W."/>
            <person name="Lord J."/>
            <person name="Oppert B."/>
            <person name="Lorenzen M."/>
            <person name="Brown S."/>
            <person name="Wang L."/>
            <person name="Savard J."/>
            <person name="Tautz D."/>
            <person name="Richards S."/>
            <person name="Weinstock G."/>
            <person name="Gibbs R.A."/>
            <person name="Liu Y."/>
            <person name="Worley K."/>
            <person name="Weinstock G."/>
            <person name="Elsik C.G."/>
            <person name="Reese J.T."/>
            <person name="Elhaik E."/>
            <person name="Landan G."/>
            <person name="Graur D."/>
            <person name="Arensburger P."/>
            <person name="Atkinson P."/>
            <person name="Beeman R.W."/>
            <person name="Beidler J."/>
            <person name="Brown S.J."/>
            <person name="Demuth J.P."/>
            <person name="Drury D.W."/>
            <person name="Du Y.Z."/>
            <person name="Fujiwara H."/>
            <person name="Lorenzen M."/>
            <person name="Maselli V."/>
            <person name="Osanai M."/>
            <person name="Park Y."/>
            <person name="Robertson H.M."/>
            <person name="Tu Z."/>
            <person name="Wang J.J."/>
            <person name="Wang S."/>
            <person name="Richards S."/>
            <person name="Song H."/>
            <person name="Zhang L."/>
            <person name="Sodergren E."/>
            <person name="Werner D."/>
            <person name="Stanke M."/>
            <person name="Morgenstern B."/>
            <person name="Solovyev V."/>
            <person name="Kosarev P."/>
            <person name="Brown G."/>
            <person name="Chen H.C."/>
            <person name="Ermolaeva O."/>
            <person name="Hlavina W."/>
            <person name="Kapustin Y."/>
            <person name="Kiryutin B."/>
            <person name="Kitts P."/>
            <person name="Maglott D."/>
            <person name="Pruitt K."/>
            <person name="Sapojnikov V."/>
            <person name="Souvorov A."/>
            <person name="Mackey A.J."/>
            <person name="Waterhouse R.M."/>
            <person name="Wyder S."/>
            <person name="Zdobnov E.M."/>
            <person name="Zdobnov E.M."/>
            <person name="Wyder S."/>
            <person name="Kriventseva E.V."/>
            <person name="Kadowaki T."/>
            <person name="Bork P."/>
            <person name="Aranda M."/>
            <person name="Bao R."/>
            <person name="Beermann A."/>
            <person name="Berns N."/>
            <person name="Bolognesi R."/>
            <person name="Bonneton F."/>
            <person name="Bopp D."/>
            <person name="Brown S.J."/>
            <person name="Bucher G."/>
            <person name="Butts T."/>
            <person name="Chaumot A."/>
            <person name="Denell R.E."/>
            <person name="Ferrier D.E."/>
            <person name="Friedrich M."/>
            <person name="Gordon C.M."/>
            <person name="Jindra M."/>
            <person name="Klingler M."/>
            <person name="Lan Q."/>
            <person name="Lattorff H.M."/>
            <person name="Laudet V."/>
            <person name="von Levetsow C."/>
            <person name="Liu Z."/>
            <person name="Lutz R."/>
            <person name="Lynch J.A."/>
            <person name="da Fonseca R.N."/>
            <person name="Posnien N."/>
            <person name="Reuter R."/>
            <person name="Roth S."/>
            <person name="Savard J."/>
            <person name="Schinko J.B."/>
            <person name="Schmitt C."/>
            <person name="Schoppmeier M."/>
            <person name="Schroder R."/>
            <person name="Shippy T.D."/>
            <person name="Simonnet F."/>
            <person name="Marques-Souza H."/>
            <person name="Tautz D."/>
            <person name="Tomoyasu Y."/>
            <person name="Trauner J."/>
            <person name="Van der Zee M."/>
            <person name="Vervoort M."/>
            <person name="Wittkopp N."/>
            <person name="Wimmer E.A."/>
            <person name="Yang X."/>
            <person name="Jones A.K."/>
            <person name="Sattelle D.B."/>
            <person name="Ebert P.R."/>
            <person name="Nelson D."/>
            <person name="Scott J.G."/>
            <person name="Beeman R.W."/>
            <person name="Muthukrishnan S."/>
            <person name="Kramer K.J."/>
            <person name="Arakane Y."/>
            <person name="Beeman R.W."/>
            <person name="Zhu Q."/>
            <person name="Hogenkamp D."/>
            <person name="Dixit R."/>
            <person name="Oppert B."/>
            <person name="Jiang H."/>
            <person name="Zou Z."/>
            <person name="Marshall J."/>
            <person name="Elpidina E."/>
            <person name="Vinokurov K."/>
            <person name="Oppert C."/>
            <person name="Zou Z."/>
            <person name="Evans J."/>
            <person name="Lu Z."/>
            <person name="Zhao P."/>
            <person name="Sumathipala N."/>
            <person name="Altincicek B."/>
            <person name="Vilcinskas A."/>
            <person name="Williams M."/>
            <person name="Hultmark D."/>
            <person name="Hetru C."/>
            <person name="Jiang H."/>
            <person name="Grimmelikhuijzen C.J."/>
            <person name="Hauser F."/>
            <person name="Cazzamali G."/>
            <person name="Williamson M."/>
            <person name="Park Y."/>
            <person name="Li B."/>
            <person name="Tanaka Y."/>
            <person name="Predel R."/>
            <person name="Neupert S."/>
            <person name="Schachtner J."/>
            <person name="Verleyen P."/>
            <person name="Raible F."/>
            <person name="Bork P."/>
            <person name="Friedrich M."/>
            <person name="Walden K.K."/>
            <person name="Robertson H.M."/>
            <person name="Angeli S."/>
            <person name="Foret S."/>
            <person name="Bucher G."/>
            <person name="Schuetz S."/>
            <person name="Maleszka R."/>
            <person name="Wimmer E.A."/>
            <person name="Beeman R.W."/>
            <person name="Lorenzen M."/>
            <person name="Tomoyasu Y."/>
            <person name="Miller S.C."/>
            <person name="Grossmann D."/>
            <person name="Bucher G."/>
        </authorList>
    </citation>
    <scope>NUCLEOTIDE SEQUENCE [LARGE SCALE GENOMIC DNA]</scope>
    <source>
        <strain evidence="2 3">Georgia GA2</strain>
    </source>
</reference>
<feature type="domain" description="Endonuclease/exonuclease/phosphatase" evidence="1">
    <location>
        <begin position="10"/>
        <end position="207"/>
    </location>
</feature>
<dbReference type="SUPFAM" id="SSF56219">
    <property type="entry name" value="DNase I-like"/>
    <property type="match status" value="1"/>
</dbReference>
<dbReference type="HOGENOM" id="CLU_763624_0_0_1"/>
<dbReference type="Proteomes" id="UP000007266">
    <property type="component" value="Unassembled WGS sequence"/>
</dbReference>
<keyword evidence="3" id="KW-1185">Reference proteome</keyword>
<dbReference type="AlphaFoldDB" id="D7GXQ8"/>
<dbReference type="eggNOG" id="KOG1075">
    <property type="taxonomic scope" value="Eukaryota"/>
</dbReference>
<reference evidence="2 3" key="2">
    <citation type="journal article" date="2010" name="Nucleic Acids Res.">
        <title>BeetleBase in 2010: revisions to provide comprehensive genomic information for Tribolium castaneum.</title>
        <authorList>
            <person name="Kim H.S."/>
            <person name="Murphy T."/>
            <person name="Xia J."/>
            <person name="Caragea D."/>
            <person name="Park Y."/>
            <person name="Beeman R.W."/>
            <person name="Lorenzen M.D."/>
            <person name="Butcher S."/>
            <person name="Manak J.R."/>
            <person name="Brown S.J."/>
        </authorList>
    </citation>
    <scope>NUCLEOTIDE SEQUENCE [LARGE SCALE GENOMIC DNA]</scope>
    <source>
        <strain evidence="2 3">Georgia GA2</strain>
    </source>
</reference>
<organism evidence="2 3">
    <name type="scientific">Tribolium castaneum</name>
    <name type="common">Red flour beetle</name>
    <dbReference type="NCBI Taxonomy" id="7070"/>
    <lineage>
        <taxon>Eukaryota</taxon>
        <taxon>Metazoa</taxon>
        <taxon>Ecdysozoa</taxon>
        <taxon>Arthropoda</taxon>
        <taxon>Hexapoda</taxon>
        <taxon>Insecta</taxon>
        <taxon>Pterygota</taxon>
        <taxon>Neoptera</taxon>
        <taxon>Endopterygota</taxon>
        <taxon>Coleoptera</taxon>
        <taxon>Polyphaga</taxon>
        <taxon>Cucujiformia</taxon>
        <taxon>Tenebrionidae</taxon>
        <taxon>Tenebrionidae incertae sedis</taxon>
        <taxon>Tribolium</taxon>
    </lineage>
</organism>
<evidence type="ECO:0000313" key="3">
    <source>
        <dbReference type="Proteomes" id="UP000007266"/>
    </source>
</evidence>
<dbReference type="Pfam" id="PF03372">
    <property type="entry name" value="Exo_endo_phos"/>
    <property type="match status" value="1"/>
</dbReference>
<dbReference type="PANTHER" id="PTHR33273:SF2">
    <property type="entry name" value="ENDONUCLEASE_EXONUCLEASE_PHOSPHATASE DOMAIN-CONTAINING PROTEIN"/>
    <property type="match status" value="1"/>
</dbReference>
<name>D7GXQ8_TRICA</name>
<dbReference type="InParanoid" id="D7GXQ8"/>
<dbReference type="Gene3D" id="3.60.10.10">
    <property type="entry name" value="Endonuclease/exonuclease/phosphatase"/>
    <property type="match status" value="1"/>
</dbReference>
<dbReference type="EMBL" id="KQ973050">
    <property type="protein sequence ID" value="EFA13538.1"/>
    <property type="molecule type" value="Genomic_DNA"/>
</dbReference>
<dbReference type="InterPro" id="IPR005135">
    <property type="entry name" value="Endo/exonuclease/phosphatase"/>
</dbReference>
<gene>
    <name evidence="2" type="primary">GLEAN_02170</name>
    <name evidence="2" type="ORF">TcasGA2_TC002170</name>
</gene>
<proteinExistence type="predicted"/>
<protein>
    <submittedName>
        <fullName evidence="2">Putative RNA-directed DNA polymerase from transposon X-element-like Protein</fullName>
    </submittedName>
</protein>